<dbReference type="Pfam" id="PF02382">
    <property type="entry name" value="RTX"/>
    <property type="match status" value="1"/>
</dbReference>
<protein>
    <recommendedName>
        <fullName evidence="2">RTX pore-forming domain-containing protein</fullName>
    </recommendedName>
</protein>
<dbReference type="RefSeq" id="WP_354008691.1">
    <property type="nucleotide sequence ID" value="NZ_JBEWTA010000001.1"/>
</dbReference>
<organism evidence="3 4">
    <name type="scientific">Endozoicomonas lisbonensis</name>
    <dbReference type="NCBI Taxonomy" id="3120522"/>
    <lineage>
        <taxon>Bacteria</taxon>
        <taxon>Pseudomonadati</taxon>
        <taxon>Pseudomonadota</taxon>
        <taxon>Gammaproteobacteria</taxon>
        <taxon>Oceanospirillales</taxon>
        <taxon>Endozoicomonadaceae</taxon>
        <taxon>Endozoicomonas</taxon>
    </lineage>
</organism>
<dbReference type="InterPro" id="IPR018504">
    <property type="entry name" value="RTX_pore_form"/>
</dbReference>
<dbReference type="Proteomes" id="UP001549366">
    <property type="component" value="Unassembled WGS sequence"/>
</dbReference>
<feature type="transmembrane region" description="Helical" evidence="1">
    <location>
        <begin position="308"/>
        <end position="330"/>
    </location>
</feature>
<evidence type="ECO:0000256" key="1">
    <source>
        <dbReference type="SAM" id="Phobius"/>
    </source>
</evidence>
<reference evidence="3 4" key="1">
    <citation type="submission" date="2024-06" db="EMBL/GenBank/DDBJ databases">
        <title>Genomic Encyclopedia of Type Strains, Phase V (KMG-V): Genome sequencing to study the core and pangenomes of soil and plant-associated prokaryotes.</title>
        <authorList>
            <person name="Whitman W."/>
        </authorList>
    </citation>
    <scope>NUCLEOTIDE SEQUENCE [LARGE SCALE GENOMIC DNA]</scope>
    <source>
        <strain evidence="3 4">NE40</strain>
    </source>
</reference>
<feature type="transmembrane region" description="Helical" evidence="1">
    <location>
        <begin position="336"/>
        <end position="356"/>
    </location>
</feature>
<feature type="domain" description="RTX pore-forming" evidence="2">
    <location>
        <begin position="238"/>
        <end position="346"/>
    </location>
</feature>
<name>A0ABV2SMX8_9GAMM</name>
<evidence type="ECO:0000313" key="4">
    <source>
        <dbReference type="Proteomes" id="UP001549366"/>
    </source>
</evidence>
<keyword evidence="4" id="KW-1185">Reference proteome</keyword>
<proteinExistence type="predicted"/>
<comment type="caution">
    <text evidence="3">The sequence shown here is derived from an EMBL/GenBank/DDBJ whole genome shotgun (WGS) entry which is preliminary data.</text>
</comment>
<evidence type="ECO:0000259" key="2">
    <source>
        <dbReference type="Pfam" id="PF02382"/>
    </source>
</evidence>
<gene>
    <name evidence="3" type="ORF">V5J35_003818</name>
</gene>
<keyword evidence="1" id="KW-1133">Transmembrane helix</keyword>
<accession>A0ABV2SMX8</accession>
<dbReference type="EMBL" id="JBEWTB010000002">
    <property type="protein sequence ID" value="MET4758626.1"/>
    <property type="molecule type" value="Genomic_DNA"/>
</dbReference>
<sequence length="544" mass="58690">MNRIRSLRSAKPVHQAYMCSTEDKPASRGLFHRSASADIHVHPLGQQSNALSETPGKALNLARQIVAGHPQAHFDKGTSKIEKAAVIGSNIKAFLHAAHTVGLAGVKTIKAGFKQHTGSWEVPNRQFNETYHSLQGIAAVTGGLSFIQDSLTGAWHAFRDIRHHSERKRTQTLLKLYDPRTRKLAGHPAHLKTLKQRLVTTASDLSRNQSQTTIDHLVRAKNLLAKGTSAVESSLIFAGGFSPTAAQALPVFGIVASAIATAHSAIQTGTQIAALNNLAKAKAATNDPLLKALAGHIRQERTIEARKNMLNTAIGAAFTGVSAGLTASAVGAPAALIATGTLGTATGLGTMAFDLYHNRKLAKAREGSETLMAAKDSLAALARNNIGVAEKSFLLRLRSAEGKELSDCIEFLRNFGVTDNTIKKLQLTPEKVAMKSLQKVLYRDKVNFKGLQLKQTGKTLLHVVGLTTLSKQIRSGSLWLTSKLSPKRKDQTQQGSVTAGYSLTFNPEQKASRRSRIMARHSRLRVQPADAAIPNHFRYGRILS</sequence>
<keyword evidence="1" id="KW-0812">Transmembrane</keyword>
<keyword evidence="1" id="KW-0472">Membrane</keyword>
<evidence type="ECO:0000313" key="3">
    <source>
        <dbReference type="EMBL" id="MET4758626.1"/>
    </source>
</evidence>